<dbReference type="InterPro" id="IPR001119">
    <property type="entry name" value="SLH_dom"/>
</dbReference>
<gene>
    <name evidence="3" type="ORF">ACFQ3W_01490</name>
</gene>
<keyword evidence="1" id="KW-0732">Signal</keyword>
<dbReference type="PROSITE" id="PS51272">
    <property type="entry name" value="SLH"/>
    <property type="match status" value="1"/>
</dbReference>
<dbReference type="Pfam" id="PF00395">
    <property type="entry name" value="SLH"/>
    <property type="match status" value="1"/>
</dbReference>
<protein>
    <submittedName>
        <fullName evidence="3">S-layer homology domain-containing protein</fullName>
    </submittedName>
</protein>
<evidence type="ECO:0000259" key="2">
    <source>
        <dbReference type="PROSITE" id="PS51272"/>
    </source>
</evidence>
<dbReference type="Proteomes" id="UP001597262">
    <property type="component" value="Unassembled WGS sequence"/>
</dbReference>
<evidence type="ECO:0000256" key="1">
    <source>
        <dbReference type="SAM" id="SignalP"/>
    </source>
</evidence>
<evidence type="ECO:0000313" key="3">
    <source>
        <dbReference type="EMBL" id="MFD1174981.1"/>
    </source>
</evidence>
<comment type="caution">
    <text evidence="3">The sequence shown here is derived from an EMBL/GenBank/DDBJ whole genome shotgun (WGS) entry which is preliminary data.</text>
</comment>
<dbReference type="RefSeq" id="WP_379315888.1">
    <property type="nucleotide sequence ID" value="NZ_JBHTLM010000001.1"/>
</dbReference>
<sequence>MKQTKLLIKVSKLTLLMVIIIGMTFSGSALATKAAKGGSEQKMFQGTANSEHFKGNHFGQLKSTHNITSASAISQIVKTVGLNLDHVRFVKEPKASDTFKKVKDNAWYAQAFVIANYYGLDIPKDINPSAKVSREQFSHWLYKAIAAKGDYAWTMMYVDIKDSKGINSAYMDSIQKLLNAGIAQLDKNKNFRPNDSITHSEAADMLERTANFLKGNASEQPIRSKLYDVGLTSEKMSGGDILKVTISAMAPHPGYGMEVSSIEYKDGKAVINYRIVSPGKGIYPQVISEVKAETYIPSNYQPVLGEETK</sequence>
<evidence type="ECO:0000313" key="4">
    <source>
        <dbReference type="Proteomes" id="UP001597262"/>
    </source>
</evidence>
<dbReference type="EMBL" id="JBHTLM010000001">
    <property type="protein sequence ID" value="MFD1174981.1"/>
    <property type="molecule type" value="Genomic_DNA"/>
</dbReference>
<feature type="signal peptide" evidence="1">
    <location>
        <begin position="1"/>
        <end position="31"/>
    </location>
</feature>
<proteinExistence type="predicted"/>
<accession>A0ABW3RRB0</accession>
<name>A0ABW3RRB0_9BACL</name>
<feature type="domain" description="SLH" evidence="2">
    <location>
        <begin position="157"/>
        <end position="220"/>
    </location>
</feature>
<reference evidence="4" key="1">
    <citation type="journal article" date="2019" name="Int. J. Syst. Evol. Microbiol.">
        <title>The Global Catalogue of Microorganisms (GCM) 10K type strain sequencing project: providing services to taxonomists for standard genome sequencing and annotation.</title>
        <authorList>
            <consortium name="The Broad Institute Genomics Platform"/>
            <consortium name="The Broad Institute Genome Sequencing Center for Infectious Disease"/>
            <person name="Wu L."/>
            <person name="Ma J."/>
        </authorList>
    </citation>
    <scope>NUCLEOTIDE SEQUENCE [LARGE SCALE GENOMIC DNA]</scope>
    <source>
        <strain evidence="4">CCUG 59189</strain>
    </source>
</reference>
<feature type="chain" id="PRO_5045064241" evidence="1">
    <location>
        <begin position="32"/>
        <end position="309"/>
    </location>
</feature>
<keyword evidence="4" id="KW-1185">Reference proteome</keyword>
<organism evidence="3 4">
    <name type="scientific">Paenibacillus puldeungensis</name>
    <dbReference type="NCBI Taxonomy" id="696536"/>
    <lineage>
        <taxon>Bacteria</taxon>
        <taxon>Bacillati</taxon>
        <taxon>Bacillota</taxon>
        <taxon>Bacilli</taxon>
        <taxon>Bacillales</taxon>
        <taxon>Paenibacillaceae</taxon>
        <taxon>Paenibacillus</taxon>
    </lineage>
</organism>